<proteinExistence type="predicted"/>
<evidence type="ECO:0000313" key="2">
    <source>
        <dbReference type="Proteomes" id="UP000017836"/>
    </source>
</evidence>
<dbReference type="HOGENOM" id="CLU_1357712_0_0_1"/>
<accession>U5D8K0</accession>
<sequence length="202" mass="22170">ALGVAPKYTDEVFVVVHWQLPHAHHSPSAVAWLQGASAWRNGGRHLFPSVKPFFILSAYWISDSKGILMRKLHLILGIISKSSFGHTSPLQAWVLQTIQGIQKFDRRTVALHISCTKLPGLVGTRIKACEGVPMAPIFDFDSLHGNPFLGLVLLQCESLGVGIGIPKLGYGSQVTFHGFDAVSSHPGNPRELEDEGHYWSSR</sequence>
<gene>
    <name evidence="1" type="ORF">AMTR_s00047p00096140</name>
</gene>
<dbReference type="Gramene" id="ERN17757">
    <property type="protein sequence ID" value="ERN17757"/>
    <property type="gene ID" value="AMTR_s00047p00096140"/>
</dbReference>
<dbReference type="Proteomes" id="UP000017836">
    <property type="component" value="Unassembled WGS sequence"/>
</dbReference>
<dbReference type="AlphaFoldDB" id="U5D8K0"/>
<dbReference type="EMBL" id="KI392311">
    <property type="protein sequence ID" value="ERN17757.1"/>
    <property type="molecule type" value="Genomic_DNA"/>
</dbReference>
<organism evidence="1 2">
    <name type="scientific">Amborella trichopoda</name>
    <dbReference type="NCBI Taxonomy" id="13333"/>
    <lineage>
        <taxon>Eukaryota</taxon>
        <taxon>Viridiplantae</taxon>
        <taxon>Streptophyta</taxon>
        <taxon>Embryophyta</taxon>
        <taxon>Tracheophyta</taxon>
        <taxon>Spermatophyta</taxon>
        <taxon>Magnoliopsida</taxon>
        <taxon>Amborellales</taxon>
        <taxon>Amborellaceae</taxon>
        <taxon>Amborella</taxon>
    </lineage>
</organism>
<name>U5D8K0_AMBTC</name>
<evidence type="ECO:0000313" key="1">
    <source>
        <dbReference type="EMBL" id="ERN17757.1"/>
    </source>
</evidence>
<protein>
    <submittedName>
        <fullName evidence="1">Uncharacterized protein</fullName>
    </submittedName>
</protein>
<keyword evidence="2" id="KW-1185">Reference proteome</keyword>
<feature type="non-terminal residue" evidence="1">
    <location>
        <position position="1"/>
    </location>
</feature>
<reference evidence="2" key="1">
    <citation type="journal article" date="2013" name="Science">
        <title>The Amborella genome and the evolution of flowering plants.</title>
        <authorList>
            <consortium name="Amborella Genome Project"/>
        </authorList>
    </citation>
    <scope>NUCLEOTIDE SEQUENCE [LARGE SCALE GENOMIC DNA]</scope>
</reference>